<dbReference type="Proteomes" id="UP000494245">
    <property type="component" value="Unassembled WGS sequence"/>
</dbReference>
<name>A0A6V8LXF1_9BACT</name>
<dbReference type="PANTHER" id="PTHR42709">
    <property type="entry name" value="ALKALINE PHOSPHATASE LIKE PROTEIN"/>
    <property type="match status" value="1"/>
</dbReference>
<dbReference type="InterPro" id="IPR051311">
    <property type="entry name" value="DedA_domain"/>
</dbReference>
<evidence type="ECO:0000256" key="2">
    <source>
        <dbReference type="SAM" id="Phobius"/>
    </source>
</evidence>
<dbReference type="EMBL" id="BLTE01000009">
    <property type="protein sequence ID" value="GFK94327.1"/>
    <property type="molecule type" value="Genomic_DNA"/>
</dbReference>
<feature type="transmembrane region" description="Helical" evidence="2">
    <location>
        <begin position="43"/>
        <end position="64"/>
    </location>
</feature>
<dbReference type="PANTHER" id="PTHR42709:SF2">
    <property type="entry name" value="INNER MEMBRANE PROTEIN YOHD"/>
    <property type="match status" value="1"/>
</dbReference>
<accession>A0A6V8LXF1</accession>
<keyword evidence="2" id="KW-1133">Transmembrane helix</keyword>
<organism evidence="4 5">
    <name type="scientific">Fundidesulfovibrio magnetotacticus</name>
    <dbReference type="NCBI Taxonomy" id="2730080"/>
    <lineage>
        <taxon>Bacteria</taxon>
        <taxon>Pseudomonadati</taxon>
        <taxon>Thermodesulfobacteriota</taxon>
        <taxon>Desulfovibrionia</taxon>
        <taxon>Desulfovibrionales</taxon>
        <taxon>Desulfovibrionaceae</taxon>
        <taxon>Fundidesulfovibrio</taxon>
    </lineage>
</organism>
<feature type="compositionally biased region" description="Basic and acidic residues" evidence="1">
    <location>
        <begin position="204"/>
        <end position="218"/>
    </location>
</feature>
<dbReference type="RefSeq" id="WP_173084293.1">
    <property type="nucleotide sequence ID" value="NZ_BLTE01000009.1"/>
</dbReference>
<feature type="transmembrane region" description="Helical" evidence="2">
    <location>
        <begin position="133"/>
        <end position="155"/>
    </location>
</feature>
<evidence type="ECO:0000259" key="3">
    <source>
        <dbReference type="Pfam" id="PF09335"/>
    </source>
</evidence>
<feature type="region of interest" description="Disordered" evidence="1">
    <location>
        <begin position="184"/>
        <end position="218"/>
    </location>
</feature>
<proteinExistence type="predicted"/>
<protein>
    <submittedName>
        <fullName evidence="4">Inner membrane protein YohD</fullName>
    </submittedName>
</protein>
<gene>
    <name evidence="4" type="primary">yohD_1</name>
    <name evidence="4" type="ORF">NNJEOMEG_02170</name>
</gene>
<feature type="transmembrane region" description="Helical" evidence="2">
    <location>
        <begin position="161"/>
        <end position="179"/>
    </location>
</feature>
<dbReference type="AlphaFoldDB" id="A0A6V8LXF1"/>
<sequence>MLEMLEGLIRDYGYLALFVGTFLEGETILLVAGFLAFSGQLDLWLCILAAFAGSLSGDQTAFYVGRWKGRQFVENRPKWKSRVARVHKMLDRFHEVLILTFRFFYGVRNLTPFILGTTDISGLKFFALNAIGAFVWAVSFGYAGYFFGTVVASVLKDVHRIEMYILGAAAVVGLTVWYVRKRKKSGQEEEEAPGGEQAPAPSAPDRDDPVRQDDGARK</sequence>
<reference evidence="4 5" key="2">
    <citation type="submission" date="2020-05" db="EMBL/GenBank/DDBJ databases">
        <title>Draft genome sequence of Desulfovibrio sp. strainFSS-1.</title>
        <authorList>
            <person name="Shimoshige H."/>
            <person name="Kobayashi H."/>
            <person name="Maekawa T."/>
        </authorList>
    </citation>
    <scope>NUCLEOTIDE SEQUENCE [LARGE SCALE GENOMIC DNA]</scope>
    <source>
        <strain evidence="4 5">SIID29052-01</strain>
    </source>
</reference>
<evidence type="ECO:0000256" key="1">
    <source>
        <dbReference type="SAM" id="MobiDB-lite"/>
    </source>
</evidence>
<evidence type="ECO:0000313" key="5">
    <source>
        <dbReference type="Proteomes" id="UP000494245"/>
    </source>
</evidence>
<keyword evidence="2" id="KW-0472">Membrane</keyword>
<dbReference type="GO" id="GO:0005886">
    <property type="term" value="C:plasma membrane"/>
    <property type="evidence" value="ECO:0007669"/>
    <property type="project" value="TreeGrafter"/>
</dbReference>
<dbReference type="InterPro" id="IPR032816">
    <property type="entry name" value="VTT_dom"/>
</dbReference>
<evidence type="ECO:0000313" key="4">
    <source>
        <dbReference type="EMBL" id="GFK94327.1"/>
    </source>
</evidence>
<reference evidence="4 5" key="1">
    <citation type="submission" date="2020-04" db="EMBL/GenBank/DDBJ databases">
        <authorList>
            <consortium name="Desulfovibrio sp. FSS-1 genome sequencing consortium"/>
            <person name="Shimoshige H."/>
            <person name="Kobayashi H."/>
            <person name="Maekawa T."/>
        </authorList>
    </citation>
    <scope>NUCLEOTIDE SEQUENCE [LARGE SCALE GENOMIC DNA]</scope>
    <source>
        <strain evidence="4 5">SIID29052-01</strain>
    </source>
</reference>
<feature type="domain" description="VTT" evidence="3">
    <location>
        <begin position="25"/>
        <end position="145"/>
    </location>
</feature>
<keyword evidence="2" id="KW-0812">Transmembrane</keyword>
<dbReference type="Pfam" id="PF09335">
    <property type="entry name" value="VTT_dom"/>
    <property type="match status" value="1"/>
</dbReference>
<feature type="transmembrane region" description="Helical" evidence="2">
    <location>
        <begin position="12"/>
        <end position="37"/>
    </location>
</feature>
<comment type="caution">
    <text evidence="4">The sequence shown here is derived from an EMBL/GenBank/DDBJ whole genome shotgun (WGS) entry which is preliminary data.</text>
</comment>
<keyword evidence="5" id="KW-1185">Reference proteome</keyword>